<dbReference type="Proteomes" id="UP000635885">
    <property type="component" value="Unassembled WGS sequence"/>
</dbReference>
<comment type="caution">
    <text evidence="1">The sequence shown here is derived from an EMBL/GenBank/DDBJ whole genome shotgun (WGS) entry which is preliminary data.</text>
</comment>
<gene>
    <name evidence="1" type="ORF">GCM10010993_09210</name>
</gene>
<name>A0ABQ1LZX9_9BACT</name>
<evidence type="ECO:0000313" key="1">
    <source>
        <dbReference type="EMBL" id="GGC32392.1"/>
    </source>
</evidence>
<reference evidence="2" key="1">
    <citation type="journal article" date="2019" name="Int. J. Syst. Evol. Microbiol.">
        <title>The Global Catalogue of Microorganisms (GCM) 10K type strain sequencing project: providing services to taxonomists for standard genome sequencing and annotation.</title>
        <authorList>
            <consortium name="The Broad Institute Genomics Platform"/>
            <consortium name="The Broad Institute Genome Sequencing Center for Infectious Disease"/>
            <person name="Wu L."/>
            <person name="Ma J."/>
        </authorList>
    </citation>
    <scope>NUCLEOTIDE SEQUENCE [LARGE SCALE GENOMIC DNA]</scope>
    <source>
        <strain evidence="2">CGMCC 1.12479</strain>
    </source>
</reference>
<dbReference type="EMBL" id="BMFD01000002">
    <property type="protein sequence ID" value="GGC32392.1"/>
    <property type="molecule type" value="Genomic_DNA"/>
</dbReference>
<accession>A0ABQ1LZX9</accession>
<organism evidence="1 2">
    <name type="scientific">Belliella aquatica</name>
    <dbReference type="NCBI Taxonomy" id="1323734"/>
    <lineage>
        <taxon>Bacteria</taxon>
        <taxon>Pseudomonadati</taxon>
        <taxon>Bacteroidota</taxon>
        <taxon>Cytophagia</taxon>
        <taxon>Cytophagales</taxon>
        <taxon>Cyclobacteriaceae</taxon>
        <taxon>Belliella</taxon>
    </lineage>
</organism>
<sequence>MGKINSIKPHQKRDRLLKLIDLTGLTFLGFEVLLGYKSEGKYIHQIKNNNKEVSNLMIKKIQQSLKISAEIFNDTSIEFDKSEIQSQIEGFRNDNINSSTYFQKEDDVLLVINKLIRNGFFDSEKSGEEILKKFIEFGYLYSSEYLSGKLVNLLKRGVLKANKRRIILKNGKLGNKMVNYYRT</sequence>
<proteinExistence type="predicted"/>
<evidence type="ECO:0000313" key="2">
    <source>
        <dbReference type="Proteomes" id="UP000635885"/>
    </source>
</evidence>
<protein>
    <submittedName>
        <fullName evidence="1">Uncharacterized protein</fullName>
    </submittedName>
</protein>
<keyword evidence="2" id="KW-1185">Reference proteome</keyword>
<dbReference type="RefSeq" id="WP_188440165.1">
    <property type="nucleotide sequence ID" value="NZ_BMFD01000002.1"/>
</dbReference>